<evidence type="ECO:0008006" key="4">
    <source>
        <dbReference type="Google" id="ProtNLM"/>
    </source>
</evidence>
<dbReference type="Proteomes" id="UP001168821">
    <property type="component" value="Unassembled WGS sequence"/>
</dbReference>
<organism evidence="2 3">
    <name type="scientific">Zophobas morio</name>
    <dbReference type="NCBI Taxonomy" id="2755281"/>
    <lineage>
        <taxon>Eukaryota</taxon>
        <taxon>Metazoa</taxon>
        <taxon>Ecdysozoa</taxon>
        <taxon>Arthropoda</taxon>
        <taxon>Hexapoda</taxon>
        <taxon>Insecta</taxon>
        <taxon>Pterygota</taxon>
        <taxon>Neoptera</taxon>
        <taxon>Endopterygota</taxon>
        <taxon>Coleoptera</taxon>
        <taxon>Polyphaga</taxon>
        <taxon>Cucujiformia</taxon>
        <taxon>Tenebrionidae</taxon>
        <taxon>Zophobas</taxon>
    </lineage>
</organism>
<keyword evidence="1" id="KW-0812">Transmembrane</keyword>
<comment type="caution">
    <text evidence="2">The sequence shown here is derived from an EMBL/GenBank/DDBJ whole genome shotgun (WGS) entry which is preliminary data.</text>
</comment>
<evidence type="ECO:0000313" key="2">
    <source>
        <dbReference type="EMBL" id="KAJ3643514.1"/>
    </source>
</evidence>
<evidence type="ECO:0000256" key="1">
    <source>
        <dbReference type="SAM" id="Phobius"/>
    </source>
</evidence>
<accession>A0AA38HYV2</accession>
<evidence type="ECO:0000313" key="3">
    <source>
        <dbReference type="Proteomes" id="UP001168821"/>
    </source>
</evidence>
<reference evidence="2" key="1">
    <citation type="journal article" date="2023" name="G3 (Bethesda)">
        <title>Whole genome assemblies of Zophobas morio and Tenebrio molitor.</title>
        <authorList>
            <person name="Kaur S."/>
            <person name="Stinson S.A."/>
            <person name="diCenzo G.C."/>
        </authorList>
    </citation>
    <scope>NUCLEOTIDE SEQUENCE</scope>
    <source>
        <strain evidence="2">QUZm001</strain>
    </source>
</reference>
<dbReference type="EMBL" id="JALNTZ010000008">
    <property type="protein sequence ID" value="KAJ3643514.1"/>
    <property type="molecule type" value="Genomic_DNA"/>
</dbReference>
<keyword evidence="1" id="KW-1133">Transmembrane helix</keyword>
<keyword evidence="1" id="KW-0472">Membrane</keyword>
<sequence length="111" mass="12569">MKDDVEEVIVHGSREDIEETSFIWMKFHLHLHSSMSSRDPRTMTSSISSFIYTSSISSFIYIFALLCFPSSISSPFYVFPGSADDLYLPSSISSPFYAFPQSAEKADVYIL</sequence>
<keyword evidence="3" id="KW-1185">Reference proteome</keyword>
<feature type="transmembrane region" description="Helical" evidence="1">
    <location>
        <begin position="50"/>
        <end position="72"/>
    </location>
</feature>
<dbReference type="AlphaFoldDB" id="A0AA38HYV2"/>
<gene>
    <name evidence="2" type="ORF">Zmor_026221</name>
</gene>
<proteinExistence type="predicted"/>
<protein>
    <recommendedName>
        <fullName evidence="4">Transmembrane protein</fullName>
    </recommendedName>
</protein>
<name>A0AA38HYV2_9CUCU</name>